<keyword evidence="1" id="KW-0732">Signal</keyword>
<protein>
    <submittedName>
        <fullName evidence="2">Uncharacterized protein</fullName>
    </submittedName>
</protein>
<evidence type="ECO:0000313" key="3">
    <source>
        <dbReference type="Proteomes" id="UP001153636"/>
    </source>
</evidence>
<dbReference type="Proteomes" id="UP001153636">
    <property type="component" value="Chromosome 4"/>
</dbReference>
<evidence type="ECO:0000313" key="2">
    <source>
        <dbReference type="EMBL" id="CAH1110205.1"/>
    </source>
</evidence>
<proteinExistence type="predicted"/>
<evidence type="ECO:0000256" key="1">
    <source>
        <dbReference type="SAM" id="SignalP"/>
    </source>
</evidence>
<accession>A0A9P0D168</accession>
<keyword evidence="3" id="KW-1185">Reference proteome</keyword>
<name>A0A9P0D168_9CUCU</name>
<sequence>MNKLYCQLLMLSLCLCPVFSQFNCFDCTGGPLTNCGSILSRDLTSSCRTQCYEAYIEYQNGALPLIQRRCWEKPRNSNASSYCEWFRSSQVPINTNARMISCRSCKTDRCNGNKSIGRRVVVPAPSRCS</sequence>
<dbReference type="EMBL" id="OV651816">
    <property type="protein sequence ID" value="CAH1110205.1"/>
    <property type="molecule type" value="Genomic_DNA"/>
</dbReference>
<dbReference type="AlphaFoldDB" id="A0A9P0D168"/>
<feature type="chain" id="PRO_5040245143" evidence="1">
    <location>
        <begin position="21"/>
        <end position="129"/>
    </location>
</feature>
<organism evidence="2 3">
    <name type="scientific">Psylliodes chrysocephalus</name>
    <dbReference type="NCBI Taxonomy" id="3402493"/>
    <lineage>
        <taxon>Eukaryota</taxon>
        <taxon>Metazoa</taxon>
        <taxon>Ecdysozoa</taxon>
        <taxon>Arthropoda</taxon>
        <taxon>Hexapoda</taxon>
        <taxon>Insecta</taxon>
        <taxon>Pterygota</taxon>
        <taxon>Neoptera</taxon>
        <taxon>Endopterygota</taxon>
        <taxon>Coleoptera</taxon>
        <taxon>Polyphaga</taxon>
        <taxon>Cucujiformia</taxon>
        <taxon>Chrysomeloidea</taxon>
        <taxon>Chrysomelidae</taxon>
        <taxon>Galerucinae</taxon>
        <taxon>Alticini</taxon>
        <taxon>Psylliodes</taxon>
    </lineage>
</organism>
<gene>
    <name evidence="2" type="ORF">PSYICH_LOCUS10060</name>
</gene>
<dbReference type="OrthoDB" id="6679589at2759"/>
<feature type="signal peptide" evidence="1">
    <location>
        <begin position="1"/>
        <end position="20"/>
    </location>
</feature>
<reference evidence="2" key="1">
    <citation type="submission" date="2022-01" db="EMBL/GenBank/DDBJ databases">
        <authorList>
            <person name="King R."/>
        </authorList>
    </citation>
    <scope>NUCLEOTIDE SEQUENCE</scope>
</reference>